<accession>A0A1M5U1Z7</accession>
<organism evidence="2 3">
    <name type="scientific">Sporobacter termitidis DSM 10068</name>
    <dbReference type="NCBI Taxonomy" id="1123282"/>
    <lineage>
        <taxon>Bacteria</taxon>
        <taxon>Bacillati</taxon>
        <taxon>Bacillota</taxon>
        <taxon>Clostridia</taxon>
        <taxon>Eubacteriales</taxon>
        <taxon>Oscillospiraceae</taxon>
        <taxon>Sporobacter</taxon>
    </lineage>
</organism>
<feature type="domain" description="Calcineurin-like phosphoesterase" evidence="1">
    <location>
        <begin position="2"/>
        <end position="100"/>
    </location>
</feature>
<gene>
    <name evidence="2" type="ORF">SAMN02745823_00324</name>
</gene>
<evidence type="ECO:0000313" key="2">
    <source>
        <dbReference type="EMBL" id="SHH56998.1"/>
    </source>
</evidence>
<dbReference type="SUPFAM" id="SSF56300">
    <property type="entry name" value="Metallo-dependent phosphatases"/>
    <property type="match status" value="1"/>
</dbReference>
<dbReference type="RefSeq" id="WP_073075889.1">
    <property type="nucleotide sequence ID" value="NZ_FQXV01000001.1"/>
</dbReference>
<dbReference type="PANTHER" id="PTHR31302">
    <property type="entry name" value="TRANSMEMBRANE PROTEIN WITH METALLOPHOSPHOESTERASE DOMAIN-RELATED"/>
    <property type="match status" value="1"/>
</dbReference>
<dbReference type="Proteomes" id="UP000183995">
    <property type="component" value="Unassembled WGS sequence"/>
</dbReference>
<dbReference type="Pfam" id="PF00149">
    <property type="entry name" value="Metallophos"/>
    <property type="match status" value="1"/>
</dbReference>
<dbReference type="Gene3D" id="3.60.21.10">
    <property type="match status" value="1"/>
</dbReference>
<dbReference type="OrthoDB" id="5380073at2"/>
<dbReference type="InterPro" id="IPR004843">
    <property type="entry name" value="Calcineurin-like_PHP"/>
</dbReference>
<reference evidence="2 3" key="1">
    <citation type="submission" date="2016-11" db="EMBL/GenBank/DDBJ databases">
        <authorList>
            <person name="Jaros S."/>
            <person name="Januszkiewicz K."/>
            <person name="Wedrychowicz H."/>
        </authorList>
    </citation>
    <scope>NUCLEOTIDE SEQUENCE [LARGE SCALE GENOMIC DNA]</scope>
    <source>
        <strain evidence="2 3">DSM 10068</strain>
    </source>
</reference>
<name>A0A1M5U1Z7_9FIRM</name>
<keyword evidence="3" id="KW-1185">Reference proteome</keyword>
<evidence type="ECO:0000259" key="1">
    <source>
        <dbReference type="Pfam" id="PF00149"/>
    </source>
</evidence>
<dbReference type="EMBL" id="FQXV01000001">
    <property type="protein sequence ID" value="SHH56998.1"/>
    <property type="molecule type" value="Genomic_DNA"/>
</dbReference>
<sequence length="174" mass="20431">MIYYTSDLHLGHENIIKLCNRPFSSLNEMNETLIENWNKRVTNLDKVYILGDLMFRSEMEPNTVLSRLKGKKHLIVGNHDHPWMKKVNLGQHFESVDNLMVLENGKSKITLCHFPMMSFEGKYLIYGHIHNNKPQSYWPLLKTMENAFNTSVEVNDYKPVSFEELIENNAVFRV</sequence>
<dbReference type="GO" id="GO:0016787">
    <property type="term" value="F:hydrolase activity"/>
    <property type="evidence" value="ECO:0007669"/>
    <property type="project" value="InterPro"/>
</dbReference>
<protein>
    <submittedName>
        <fullName evidence="2">Calcineurin-like phosphoesterase superfamily protein</fullName>
    </submittedName>
</protein>
<dbReference type="InterPro" id="IPR029052">
    <property type="entry name" value="Metallo-depent_PP-like"/>
</dbReference>
<evidence type="ECO:0000313" key="3">
    <source>
        <dbReference type="Proteomes" id="UP000183995"/>
    </source>
</evidence>
<dbReference type="InterPro" id="IPR051158">
    <property type="entry name" value="Metallophosphoesterase_sf"/>
</dbReference>
<dbReference type="AlphaFoldDB" id="A0A1M5U1Z7"/>
<dbReference type="STRING" id="1123282.SAMN02745823_00324"/>
<proteinExistence type="predicted"/>